<reference evidence="2" key="1">
    <citation type="submission" date="2021-03" db="EMBL/GenBank/DDBJ databases">
        <title>Taxonomic study of Clostridium polyendosporum from meadow-gley soil under rice.</title>
        <authorList>
            <person name="Kobayashi H."/>
            <person name="Tanizawa Y."/>
            <person name="Yagura M."/>
        </authorList>
    </citation>
    <scope>NUCLEOTIDE SEQUENCE</scope>
    <source>
        <strain evidence="2">JCM 30710</strain>
    </source>
</reference>
<keyword evidence="3" id="KW-1185">Reference proteome</keyword>
<dbReference type="RefSeq" id="WP_212904621.1">
    <property type="nucleotide sequence ID" value="NZ_BOPZ01000024.1"/>
</dbReference>
<dbReference type="InterPro" id="IPR011990">
    <property type="entry name" value="TPR-like_helical_dom_sf"/>
</dbReference>
<dbReference type="EMBL" id="BOPZ01000024">
    <property type="protein sequence ID" value="GIM29937.1"/>
    <property type="molecule type" value="Genomic_DNA"/>
</dbReference>
<protein>
    <recommendedName>
        <fullName evidence="4">Tetratricopeptide repeat-containing protein</fullName>
    </recommendedName>
</protein>
<dbReference type="Pfam" id="PF13181">
    <property type="entry name" value="TPR_8"/>
    <property type="match status" value="1"/>
</dbReference>
<keyword evidence="1" id="KW-0472">Membrane</keyword>
<evidence type="ECO:0000256" key="1">
    <source>
        <dbReference type="SAM" id="Phobius"/>
    </source>
</evidence>
<dbReference type="Gene3D" id="1.25.40.10">
    <property type="entry name" value="Tetratricopeptide repeat domain"/>
    <property type="match status" value="3"/>
</dbReference>
<evidence type="ECO:0000313" key="3">
    <source>
        <dbReference type="Proteomes" id="UP000679179"/>
    </source>
</evidence>
<keyword evidence="1" id="KW-0812">Transmembrane</keyword>
<evidence type="ECO:0000313" key="2">
    <source>
        <dbReference type="EMBL" id="GIM29937.1"/>
    </source>
</evidence>
<proteinExistence type="predicted"/>
<feature type="transmembrane region" description="Helical" evidence="1">
    <location>
        <begin position="178"/>
        <end position="199"/>
    </location>
</feature>
<accession>A0A919S0M4</accession>
<gene>
    <name evidence="2" type="ORF">CPJCM30710_26030</name>
</gene>
<dbReference type="AlphaFoldDB" id="A0A919S0M4"/>
<dbReference type="SMART" id="SM00028">
    <property type="entry name" value="TPR"/>
    <property type="match status" value="4"/>
</dbReference>
<dbReference type="Proteomes" id="UP000679179">
    <property type="component" value="Unassembled WGS sequence"/>
</dbReference>
<organism evidence="2 3">
    <name type="scientific">Clostridium polyendosporum</name>
    <dbReference type="NCBI Taxonomy" id="69208"/>
    <lineage>
        <taxon>Bacteria</taxon>
        <taxon>Bacillati</taxon>
        <taxon>Bacillota</taxon>
        <taxon>Clostridia</taxon>
        <taxon>Eubacteriales</taxon>
        <taxon>Clostridiaceae</taxon>
        <taxon>Clostridium</taxon>
    </lineage>
</organism>
<keyword evidence="1" id="KW-1133">Transmembrane helix</keyword>
<dbReference type="SUPFAM" id="SSF48452">
    <property type="entry name" value="TPR-like"/>
    <property type="match status" value="2"/>
</dbReference>
<evidence type="ECO:0008006" key="4">
    <source>
        <dbReference type="Google" id="ProtNLM"/>
    </source>
</evidence>
<name>A0A919S0M4_9CLOT</name>
<sequence>MNDVKKKYEKAIKYYQQGYIDKALQICEELISENSKNSLALNLKALILYIKGDLEEAEALWRKSSDFNDDCIAKSHLKECFNYTEKLKIYERARKELRRLEIDDALKSLLMCSEDDFNAINVHNTLAFCYIKKGAYDKAKNSVDKVLSFDRYNMIALENQKTLLQFGREKGKCKLPKGIIIILLLLIIGVGVYVAYFPLKVYIKDLTSKKNTAKQVNNYGESSLPKVNNEENKNESEVKFSLKDFQVALENKNYDQLNKIITSYNKDKLNLAEKSIYQKGEEILKTEGIKYFYLEGTKYFNSGDFTDANSEFLKALKFSDTSYLRPHIIYILGTNAEKMEDLSSALKYYEYYYNDYSNGDYIEEVLYKLAIINSKVDKNKAKRYAEIISKKYGNSMYNNTIIKNILKSD</sequence>
<dbReference type="InterPro" id="IPR019734">
    <property type="entry name" value="TPR_rpt"/>
</dbReference>
<comment type="caution">
    <text evidence="2">The sequence shown here is derived from an EMBL/GenBank/DDBJ whole genome shotgun (WGS) entry which is preliminary data.</text>
</comment>